<dbReference type="RefSeq" id="WP_345097438.1">
    <property type="nucleotide sequence ID" value="NZ_BAABIY010000097.1"/>
</dbReference>
<proteinExistence type="predicted"/>
<reference evidence="2" key="1">
    <citation type="journal article" date="2019" name="Int. J. Syst. Evol. Microbiol.">
        <title>The Global Catalogue of Microorganisms (GCM) 10K type strain sequencing project: providing services to taxonomists for standard genome sequencing and annotation.</title>
        <authorList>
            <consortium name="The Broad Institute Genomics Platform"/>
            <consortium name="The Broad Institute Genome Sequencing Center for Infectious Disease"/>
            <person name="Wu L."/>
            <person name="Ma J."/>
        </authorList>
    </citation>
    <scope>NUCLEOTIDE SEQUENCE [LARGE SCALE GENOMIC DNA]</scope>
    <source>
        <strain evidence="2">JCM 17706</strain>
    </source>
</reference>
<organism evidence="1 2">
    <name type="scientific">Bartonella acomydis</name>
    <dbReference type="NCBI Taxonomy" id="686234"/>
    <lineage>
        <taxon>Bacteria</taxon>
        <taxon>Pseudomonadati</taxon>
        <taxon>Pseudomonadota</taxon>
        <taxon>Alphaproteobacteria</taxon>
        <taxon>Hyphomicrobiales</taxon>
        <taxon>Bartonellaceae</taxon>
        <taxon>Bartonella</taxon>
    </lineage>
</organism>
<sequence length="126" mass="14460">MQHGSIGRFFLPIFSNNFLILLSPIVKNYRKVLTNVPIILQPNKSKDLFVQLLRQTLAFFLKSGAISLSKSYSFMVFSSISIITQEQVSLPIFREGKTLEKYLVLSTYLKNILSDQCKICIRILLK</sequence>
<evidence type="ECO:0000313" key="2">
    <source>
        <dbReference type="Proteomes" id="UP001501525"/>
    </source>
</evidence>
<name>A0ABP9N1D2_9HYPH</name>
<gene>
    <name evidence="1" type="ORF">GCM10023260_15430</name>
</gene>
<keyword evidence="2" id="KW-1185">Reference proteome</keyword>
<dbReference type="EMBL" id="BAABIY010000097">
    <property type="protein sequence ID" value="GAA5102959.1"/>
    <property type="molecule type" value="Genomic_DNA"/>
</dbReference>
<dbReference type="Proteomes" id="UP001501525">
    <property type="component" value="Unassembled WGS sequence"/>
</dbReference>
<accession>A0ABP9N1D2</accession>
<comment type="caution">
    <text evidence="1">The sequence shown here is derived from an EMBL/GenBank/DDBJ whole genome shotgun (WGS) entry which is preliminary data.</text>
</comment>
<protein>
    <submittedName>
        <fullName evidence="1">Uncharacterized protein</fullName>
    </submittedName>
</protein>
<evidence type="ECO:0000313" key="1">
    <source>
        <dbReference type="EMBL" id="GAA5102959.1"/>
    </source>
</evidence>